<evidence type="ECO:0000259" key="3">
    <source>
        <dbReference type="PROSITE" id="PS50157"/>
    </source>
</evidence>
<dbReference type="Gene3D" id="1.10.10.2590">
    <property type="entry name" value="BEN domain"/>
    <property type="match status" value="1"/>
</dbReference>
<dbReference type="SMART" id="SM00355">
    <property type="entry name" value="ZnF_C2H2"/>
    <property type="match status" value="2"/>
</dbReference>
<gene>
    <name evidence="5" type="primary">LOC100203861</name>
</gene>
<keyword evidence="4" id="KW-1185">Reference proteome</keyword>
<proteinExistence type="predicted"/>
<feature type="compositionally biased region" description="Polar residues" evidence="2">
    <location>
        <begin position="1"/>
        <end position="11"/>
    </location>
</feature>
<dbReference type="InterPro" id="IPR018379">
    <property type="entry name" value="BEN_domain"/>
</dbReference>
<dbReference type="RefSeq" id="XP_065676564.1">
    <property type="nucleotide sequence ID" value="XM_065820492.1"/>
</dbReference>
<evidence type="ECO:0000256" key="1">
    <source>
        <dbReference type="PROSITE-ProRule" id="PRU00042"/>
    </source>
</evidence>
<keyword evidence="1" id="KW-0862">Zinc</keyword>
<feature type="domain" description="C2H2-type" evidence="3">
    <location>
        <begin position="54"/>
        <end position="81"/>
    </location>
</feature>
<protein>
    <submittedName>
        <fullName evidence="5">Uncharacterized protein LOC100203861 isoform X1</fullName>
    </submittedName>
</protein>
<dbReference type="InterPro" id="IPR013087">
    <property type="entry name" value="Znf_C2H2_type"/>
</dbReference>
<evidence type="ECO:0000256" key="2">
    <source>
        <dbReference type="SAM" id="MobiDB-lite"/>
    </source>
</evidence>
<sequence length="516" mass="58028">MENTHLQNHHIQQQQQQQQEPKQSTRDINNVGDFDLRSNDIVTDIYKPIKRFSRRCKVCRKRFQNIETLRTHVNFHRKVKKNINNVHRNYFCRLCNTSHYGLQSFLEHQKVHQARFISSDFLTIDDSTTLPIQNAGHGSNGGEQVLLRTHNGDIQLAIISSNGHIKDASGTTISPGFISNFQNLVSSNANLLPDVMSGCTIAPSNQAALSASRQPSLTASKPNNDGLHIDVPNHVRAIYLNGDNSNINILSKQLDILNNKVDCLLKHFNLSVDKDGNLIASTGSLDISLDKSLKDEYSSSVSCNSEGYPPSYSVIQASKEQQQQEYYALTLSSRQLHHGLKGGIQIINQSPENMKINQKSTKGVELWVPSQQYLNQLATLEDQSPQHGVITQDITSSSFIPNQLIEKVYVESRSRANFAKNLTFAIFSAEERQGKNCTGRVFGKAQLKGQLDQTKLQMVKEATFRKYPCPTEHIDMAWRKECITAIDSGLRNEHRSSRSVAMQQNNEESSRAVKNT</sequence>
<reference evidence="5" key="1">
    <citation type="submission" date="2025-08" db="UniProtKB">
        <authorList>
            <consortium name="RefSeq"/>
        </authorList>
    </citation>
    <scope>IDENTIFICATION</scope>
</reference>
<feature type="region of interest" description="Disordered" evidence="2">
    <location>
        <begin position="1"/>
        <end position="32"/>
    </location>
</feature>
<dbReference type="GeneID" id="100203861"/>
<dbReference type="SMART" id="SM01025">
    <property type="entry name" value="BEN"/>
    <property type="match status" value="1"/>
</dbReference>
<organism evidence="4 5">
    <name type="scientific">Hydra vulgaris</name>
    <name type="common">Hydra</name>
    <name type="synonym">Hydra attenuata</name>
    <dbReference type="NCBI Taxonomy" id="6087"/>
    <lineage>
        <taxon>Eukaryota</taxon>
        <taxon>Metazoa</taxon>
        <taxon>Cnidaria</taxon>
        <taxon>Hydrozoa</taxon>
        <taxon>Hydroidolina</taxon>
        <taxon>Anthoathecata</taxon>
        <taxon>Aplanulata</taxon>
        <taxon>Hydridae</taxon>
        <taxon>Hydra</taxon>
    </lineage>
</organism>
<feature type="region of interest" description="Disordered" evidence="2">
    <location>
        <begin position="493"/>
        <end position="516"/>
    </location>
</feature>
<name>A0ABM4DPQ7_HYDVU</name>
<dbReference type="PANTHER" id="PTHR28665:SF1">
    <property type="entry name" value="BEN DOMAIN-CONTAINING PROTEIN 3"/>
    <property type="match status" value="1"/>
</dbReference>
<accession>A0ABM4DPQ7</accession>
<keyword evidence="1" id="KW-0863">Zinc-finger</keyword>
<dbReference type="PROSITE" id="PS00028">
    <property type="entry name" value="ZINC_FINGER_C2H2_1"/>
    <property type="match status" value="1"/>
</dbReference>
<evidence type="ECO:0000313" key="4">
    <source>
        <dbReference type="Proteomes" id="UP001652625"/>
    </source>
</evidence>
<dbReference type="Proteomes" id="UP001652625">
    <property type="component" value="Chromosome 15"/>
</dbReference>
<dbReference type="InterPro" id="IPR033583">
    <property type="entry name" value="BEND3"/>
</dbReference>
<dbReference type="PROSITE" id="PS50157">
    <property type="entry name" value="ZINC_FINGER_C2H2_2"/>
    <property type="match status" value="1"/>
</dbReference>
<evidence type="ECO:0000313" key="5">
    <source>
        <dbReference type="RefSeq" id="XP_065676564.1"/>
    </source>
</evidence>
<keyword evidence="1" id="KW-0479">Metal-binding</keyword>
<feature type="compositionally biased region" description="Polar residues" evidence="2">
    <location>
        <begin position="498"/>
        <end position="516"/>
    </location>
</feature>
<dbReference type="PANTHER" id="PTHR28665">
    <property type="entry name" value="BEN DOMAIN-CONTAINING PROTEIN 3"/>
    <property type="match status" value="1"/>
</dbReference>